<dbReference type="FunFam" id="3.40.640.10:FF:000009">
    <property type="entry name" value="Cystathionine gamma-synthase homolog"/>
    <property type="match status" value="1"/>
</dbReference>
<dbReference type="InterPro" id="IPR015421">
    <property type="entry name" value="PyrdxlP-dep_Trfase_major"/>
</dbReference>
<proteinExistence type="inferred from homology"/>
<accession>A0A3B0UA95</accession>
<dbReference type="AlphaFoldDB" id="A0A3B0UA95"/>
<comment type="similarity">
    <text evidence="2">Belongs to the trans-sulfuration enzymes family.</text>
</comment>
<gene>
    <name evidence="5" type="ORF">MNBD_BACTEROID07-1248</name>
</gene>
<dbReference type="Gene3D" id="3.40.640.10">
    <property type="entry name" value="Type I PLP-dependent aspartate aminotransferase-like (Major domain)"/>
    <property type="match status" value="1"/>
</dbReference>
<dbReference type="Pfam" id="PF01053">
    <property type="entry name" value="Cys_Met_Meta_PP"/>
    <property type="match status" value="1"/>
</dbReference>
<dbReference type="GO" id="GO:0005737">
    <property type="term" value="C:cytoplasm"/>
    <property type="evidence" value="ECO:0007669"/>
    <property type="project" value="TreeGrafter"/>
</dbReference>
<evidence type="ECO:0000256" key="2">
    <source>
        <dbReference type="ARBA" id="ARBA00009077"/>
    </source>
</evidence>
<feature type="region of interest" description="Disordered" evidence="4">
    <location>
        <begin position="1"/>
        <end position="20"/>
    </location>
</feature>
<reference evidence="5" key="1">
    <citation type="submission" date="2018-06" db="EMBL/GenBank/DDBJ databases">
        <authorList>
            <person name="Zhirakovskaya E."/>
        </authorList>
    </citation>
    <scope>NUCLEOTIDE SEQUENCE</scope>
</reference>
<evidence type="ECO:0000256" key="4">
    <source>
        <dbReference type="SAM" id="MobiDB-lite"/>
    </source>
</evidence>
<dbReference type="InterPro" id="IPR015422">
    <property type="entry name" value="PyrdxlP-dep_Trfase_small"/>
</dbReference>
<dbReference type="Gene3D" id="3.90.1150.10">
    <property type="entry name" value="Aspartate Aminotransferase, domain 1"/>
    <property type="match status" value="1"/>
</dbReference>
<keyword evidence="3" id="KW-0663">Pyridoxal phosphate</keyword>
<dbReference type="EC" id="4.4.1.1" evidence="5"/>
<dbReference type="PANTHER" id="PTHR11808">
    <property type="entry name" value="TRANS-SULFURATION ENZYME FAMILY MEMBER"/>
    <property type="match status" value="1"/>
</dbReference>
<feature type="compositionally biased region" description="Basic and acidic residues" evidence="4">
    <location>
        <begin position="9"/>
        <end position="20"/>
    </location>
</feature>
<dbReference type="CDD" id="cd00614">
    <property type="entry name" value="CGS_like"/>
    <property type="match status" value="1"/>
</dbReference>
<name>A0A3B0UA95_9ZZZZ</name>
<dbReference type="GO" id="GO:0004123">
    <property type="term" value="F:cystathionine gamma-lyase activity"/>
    <property type="evidence" value="ECO:0007669"/>
    <property type="project" value="TreeGrafter"/>
</dbReference>
<dbReference type="SUPFAM" id="SSF53383">
    <property type="entry name" value="PLP-dependent transferases"/>
    <property type="match status" value="1"/>
</dbReference>
<sequence length="386" mass="41957">MKFSTKSIHAGEEPDFREGASGDVIAPLHLSTTFARQEVETPTAGLEYSRSSNPTRNTLEQKLAAIEKAQFGLAFASGLAAETSILMALLKTGDHVIATDDLYGGTQRLFRKVFATNYGINFSFVDTSIPAEIKSAITEKTKLIWVESPTNPLLKLSDIAEIATIAKQNGIVVVVDNTFMSPFFQNPLELGADIVLHSTSKYINGHSDSIGGAVMVNDKGLFEKIQFIQNSAGAILSPFDSYIVLRGIKTLSMRMKRHAENAQLIAEFLERHPRVKRVVYPGLASHPQFSLAKRQMSGFGGMISAELNGDLSGAEKFLKNLHYFSLAESLGGVESLIELPALMTHSSVPTEDRIKLGITDTLIRISVGVEDADDLINDIEAALEAV</sequence>
<evidence type="ECO:0000256" key="1">
    <source>
        <dbReference type="ARBA" id="ARBA00001933"/>
    </source>
</evidence>
<dbReference type="InterPro" id="IPR000277">
    <property type="entry name" value="Cys/Met-Metab_PyrdxlP-dep_enz"/>
</dbReference>
<evidence type="ECO:0000313" key="5">
    <source>
        <dbReference type="EMBL" id="VAW27971.1"/>
    </source>
</evidence>
<dbReference type="GO" id="GO:0030170">
    <property type="term" value="F:pyridoxal phosphate binding"/>
    <property type="evidence" value="ECO:0007669"/>
    <property type="project" value="InterPro"/>
</dbReference>
<dbReference type="GO" id="GO:0019346">
    <property type="term" value="P:transsulfuration"/>
    <property type="evidence" value="ECO:0007669"/>
    <property type="project" value="InterPro"/>
</dbReference>
<dbReference type="EMBL" id="UOET01000180">
    <property type="protein sequence ID" value="VAW27971.1"/>
    <property type="molecule type" value="Genomic_DNA"/>
</dbReference>
<protein>
    <submittedName>
        <fullName evidence="5">Cystathionine gamma-lyase</fullName>
        <ecNumber evidence="5">4.4.1.1</ecNumber>
    </submittedName>
</protein>
<dbReference type="PIRSF" id="PIRSF001434">
    <property type="entry name" value="CGS"/>
    <property type="match status" value="1"/>
</dbReference>
<organism evidence="5">
    <name type="scientific">hydrothermal vent metagenome</name>
    <dbReference type="NCBI Taxonomy" id="652676"/>
    <lineage>
        <taxon>unclassified sequences</taxon>
        <taxon>metagenomes</taxon>
        <taxon>ecological metagenomes</taxon>
    </lineage>
</organism>
<dbReference type="GO" id="GO:0019343">
    <property type="term" value="P:cysteine biosynthetic process via cystathionine"/>
    <property type="evidence" value="ECO:0007669"/>
    <property type="project" value="TreeGrafter"/>
</dbReference>
<evidence type="ECO:0000256" key="3">
    <source>
        <dbReference type="ARBA" id="ARBA00022898"/>
    </source>
</evidence>
<dbReference type="InterPro" id="IPR015424">
    <property type="entry name" value="PyrdxlP-dep_Trfase"/>
</dbReference>
<comment type="cofactor">
    <cofactor evidence="1">
        <name>pyridoxal 5'-phosphate</name>
        <dbReference type="ChEBI" id="CHEBI:597326"/>
    </cofactor>
</comment>
<dbReference type="PANTHER" id="PTHR11808:SF15">
    <property type="entry name" value="CYSTATHIONINE GAMMA-LYASE"/>
    <property type="match status" value="1"/>
</dbReference>
<keyword evidence="5" id="KW-0456">Lyase</keyword>
<dbReference type="FunFam" id="3.90.1150.10:FF:000008">
    <property type="entry name" value="Cystathionine gamma-synthase"/>
    <property type="match status" value="1"/>
</dbReference>